<evidence type="ECO:0000313" key="2">
    <source>
        <dbReference type="EMBL" id="GAH58427.1"/>
    </source>
</evidence>
<feature type="transmembrane region" description="Helical" evidence="1">
    <location>
        <begin position="35"/>
        <end position="58"/>
    </location>
</feature>
<proteinExistence type="predicted"/>
<comment type="caution">
    <text evidence="2">The sequence shown here is derived from an EMBL/GenBank/DDBJ whole genome shotgun (WGS) entry which is preliminary data.</text>
</comment>
<sequence>MKVGNTHHTLAYLAAAAAAVSVILAAISGLTRQFIVIAPGSYMMFATVAILFAIYFLVEGAVYSAKKS</sequence>
<accession>X1GML7</accession>
<keyword evidence="1" id="KW-0472">Membrane</keyword>
<protein>
    <submittedName>
        <fullName evidence="2">Uncharacterized protein</fullName>
    </submittedName>
</protein>
<dbReference type="AlphaFoldDB" id="X1GML7"/>
<gene>
    <name evidence="2" type="ORF">S03H2_34785</name>
</gene>
<evidence type="ECO:0000256" key="1">
    <source>
        <dbReference type="SAM" id="Phobius"/>
    </source>
</evidence>
<keyword evidence="1" id="KW-0812">Transmembrane</keyword>
<organism evidence="2">
    <name type="scientific">marine sediment metagenome</name>
    <dbReference type="NCBI Taxonomy" id="412755"/>
    <lineage>
        <taxon>unclassified sequences</taxon>
        <taxon>metagenomes</taxon>
        <taxon>ecological metagenomes</taxon>
    </lineage>
</organism>
<reference evidence="2" key="1">
    <citation type="journal article" date="2014" name="Front. Microbiol.">
        <title>High frequency of phylogenetically diverse reductive dehalogenase-homologous genes in deep subseafloor sedimentary metagenomes.</title>
        <authorList>
            <person name="Kawai M."/>
            <person name="Futagami T."/>
            <person name="Toyoda A."/>
            <person name="Takaki Y."/>
            <person name="Nishi S."/>
            <person name="Hori S."/>
            <person name="Arai W."/>
            <person name="Tsubouchi T."/>
            <person name="Morono Y."/>
            <person name="Uchiyama I."/>
            <person name="Ito T."/>
            <person name="Fujiyama A."/>
            <person name="Inagaki F."/>
            <person name="Takami H."/>
        </authorList>
    </citation>
    <scope>NUCLEOTIDE SEQUENCE</scope>
    <source>
        <strain evidence="2">Expedition CK06-06</strain>
    </source>
</reference>
<keyword evidence="1" id="KW-1133">Transmembrane helix</keyword>
<dbReference type="EMBL" id="BARU01021247">
    <property type="protein sequence ID" value="GAH58427.1"/>
    <property type="molecule type" value="Genomic_DNA"/>
</dbReference>
<name>X1GML7_9ZZZZ</name>